<comment type="caution">
    <text evidence="1">The sequence shown here is derived from an EMBL/GenBank/DDBJ whole genome shotgun (WGS) entry which is preliminary data.</text>
</comment>
<evidence type="ECO:0000313" key="2">
    <source>
        <dbReference type="Proteomes" id="UP000615326"/>
    </source>
</evidence>
<sequence>MTEEPQRAKLDFSDFGREVQTQKRPAVDKATTAAAVDDARRAGFTARSDRVKVDGRSLRRTGRSAQLNIKVKPETRVAFFEMALDFHDTQEFVDHLLMLYARKRKNKSGD</sequence>
<gene>
    <name evidence="1" type="ORF">GOB84_15900</name>
</gene>
<evidence type="ECO:0000313" key="1">
    <source>
        <dbReference type="EMBL" id="NHO33997.1"/>
    </source>
</evidence>
<organism evidence="1 2">
    <name type="scientific">Acetobacter fallax</name>
    <dbReference type="NCBI Taxonomy" id="1737473"/>
    <lineage>
        <taxon>Bacteria</taxon>
        <taxon>Pseudomonadati</taxon>
        <taxon>Pseudomonadota</taxon>
        <taxon>Alphaproteobacteria</taxon>
        <taxon>Acetobacterales</taxon>
        <taxon>Acetobacteraceae</taxon>
        <taxon>Acetobacter</taxon>
    </lineage>
</organism>
<accession>A0ABX0KC21</accession>
<dbReference type="EMBL" id="WOSW01000047">
    <property type="protein sequence ID" value="NHO33997.1"/>
    <property type="molecule type" value="Genomic_DNA"/>
</dbReference>
<keyword evidence="2" id="KW-1185">Reference proteome</keyword>
<reference evidence="1 2" key="1">
    <citation type="journal article" date="2020" name="Int. J. Syst. Evol. Microbiol.">
        <title>Novel acetic acid bacteria from cider fermentations: Acetobacter conturbans sp. nov. and Acetobacter fallax sp. nov.</title>
        <authorList>
            <person name="Sombolestani A.S."/>
            <person name="Cleenwerck I."/>
            <person name="Cnockaert M."/>
            <person name="Borremans W."/>
            <person name="Wieme A.D."/>
            <person name="De Vuyst L."/>
            <person name="Vandamme P."/>
        </authorList>
    </citation>
    <scope>NUCLEOTIDE SEQUENCE [LARGE SCALE GENOMIC DNA]</scope>
    <source>
        <strain evidence="1 2">LMG 1637</strain>
    </source>
</reference>
<dbReference type="Proteomes" id="UP000615326">
    <property type="component" value="Unassembled WGS sequence"/>
</dbReference>
<proteinExistence type="predicted"/>
<protein>
    <recommendedName>
        <fullName evidence="3">Stability/partitioning determinant</fullName>
    </recommendedName>
</protein>
<name>A0ABX0KC21_9PROT</name>
<evidence type="ECO:0008006" key="3">
    <source>
        <dbReference type="Google" id="ProtNLM"/>
    </source>
</evidence>
<dbReference type="RefSeq" id="WP_173578459.1">
    <property type="nucleotide sequence ID" value="NZ_WOSW01000047.1"/>
</dbReference>